<dbReference type="SUPFAM" id="SSF48498">
    <property type="entry name" value="Tetracyclin repressor-like, C-terminal domain"/>
    <property type="match status" value="1"/>
</dbReference>
<dbReference type="Gene3D" id="1.10.357.10">
    <property type="entry name" value="Tetracycline Repressor, domain 2"/>
    <property type="match status" value="1"/>
</dbReference>
<feature type="domain" description="HTH tetR-type" evidence="3">
    <location>
        <begin position="11"/>
        <end position="71"/>
    </location>
</feature>
<dbReference type="PANTHER" id="PTHR30328:SF54">
    <property type="entry name" value="HTH-TYPE TRANSCRIPTIONAL REPRESSOR SCO4008"/>
    <property type="match status" value="1"/>
</dbReference>
<evidence type="ECO:0000313" key="4">
    <source>
        <dbReference type="EMBL" id="TYO95113.1"/>
    </source>
</evidence>
<dbReference type="Proteomes" id="UP000323166">
    <property type="component" value="Unassembled WGS sequence"/>
</dbReference>
<dbReference type="PROSITE" id="PS50977">
    <property type="entry name" value="HTH_TETR_2"/>
    <property type="match status" value="1"/>
</dbReference>
<dbReference type="GO" id="GO:0003677">
    <property type="term" value="F:DNA binding"/>
    <property type="evidence" value="ECO:0007669"/>
    <property type="project" value="UniProtKB-UniRule"/>
</dbReference>
<reference evidence="4 5" key="1">
    <citation type="submission" date="2019-07" db="EMBL/GenBank/DDBJ databases">
        <title>Genomic Encyclopedia of Type Strains, Phase I: the one thousand microbial genomes (KMG-I) project.</title>
        <authorList>
            <person name="Kyrpides N."/>
        </authorList>
    </citation>
    <scope>NUCLEOTIDE SEQUENCE [LARGE SCALE GENOMIC DNA]</scope>
    <source>
        <strain evidence="4 5">DSM 6562</strain>
    </source>
</reference>
<dbReference type="InterPro" id="IPR041474">
    <property type="entry name" value="NicS_C"/>
</dbReference>
<dbReference type="PRINTS" id="PR00455">
    <property type="entry name" value="HTHTETR"/>
</dbReference>
<dbReference type="InterPro" id="IPR036271">
    <property type="entry name" value="Tet_transcr_reg_TetR-rel_C_sf"/>
</dbReference>
<dbReference type="InterPro" id="IPR050109">
    <property type="entry name" value="HTH-type_TetR-like_transc_reg"/>
</dbReference>
<protein>
    <submittedName>
        <fullName evidence="4">TetR family transcriptional regulator</fullName>
    </submittedName>
</protein>
<keyword evidence="5" id="KW-1185">Reference proteome</keyword>
<feature type="DNA-binding region" description="H-T-H motif" evidence="2">
    <location>
        <begin position="34"/>
        <end position="53"/>
    </location>
</feature>
<keyword evidence="1 2" id="KW-0238">DNA-binding</keyword>
<evidence type="ECO:0000256" key="1">
    <source>
        <dbReference type="ARBA" id="ARBA00023125"/>
    </source>
</evidence>
<dbReference type="PANTHER" id="PTHR30328">
    <property type="entry name" value="TRANSCRIPTIONAL REPRESSOR"/>
    <property type="match status" value="1"/>
</dbReference>
<dbReference type="AlphaFoldDB" id="A0A5S4ZR65"/>
<dbReference type="InterPro" id="IPR001647">
    <property type="entry name" value="HTH_TetR"/>
</dbReference>
<proteinExistence type="predicted"/>
<evidence type="ECO:0000256" key="2">
    <source>
        <dbReference type="PROSITE-ProRule" id="PRU00335"/>
    </source>
</evidence>
<name>A0A5S4ZR65_9FIRM</name>
<dbReference type="InterPro" id="IPR009057">
    <property type="entry name" value="Homeodomain-like_sf"/>
</dbReference>
<gene>
    <name evidence="4" type="ORF">LX24_01842</name>
</gene>
<dbReference type="EMBL" id="VNHM01000009">
    <property type="protein sequence ID" value="TYO95113.1"/>
    <property type="molecule type" value="Genomic_DNA"/>
</dbReference>
<evidence type="ECO:0000259" key="3">
    <source>
        <dbReference type="PROSITE" id="PS50977"/>
    </source>
</evidence>
<evidence type="ECO:0000313" key="5">
    <source>
        <dbReference type="Proteomes" id="UP000323166"/>
    </source>
</evidence>
<accession>A0A5S4ZR65</accession>
<dbReference type="Pfam" id="PF00440">
    <property type="entry name" value="TetR_N"/>
    <property type="match status" value="1"/>
</dbReference>
<organism evidence="4 5">
    <name type="scientific">Desulfallas thermosapovorans DSM 6562</name>
    <dbReference type="NCBI Taxonomy" id="1121431"/>
    <lineage>
        <taxon>Bacteria</taxon>
        <taxon>Bacillati</taxon>
        <taxon>Bacillota</taxon>
        <taxon>Clostridia</taxon>
        <taxon>Eubacteriales</taxon>
        <taxon>Desulfallaceae</taxon>
        <taxon>Desulfallas</taxon>
    </lineage>
</organism>
<dbReference type="SUPFAM" id="SSF46689">
    <property type="entry name" value="Homeodomain-like"/>
    <property type="match status" value="1"/>
</dbReference>
<dbReference type="GO" id="GO:0006355">
    <property type="term" value="P:regulation of DNA-templated transcription"/>
    <property type="evidence" value="ECO:0007669"/>
    <property type="project" value="UniProtKB-ARBA"/>
</dbReference>
<dbReference type="RefSeq" id="WP_166511848.1">
    <property type="nucleotide sequence ID" value="NZ_VNHM01000009.1"/>
</dbReference>
<sequence length="212" mass="24577">MKAKKLSRKGTIMRSRIIHAAMKVFAAYGFKGASTSIIAKEAGIESSHIFIYFKSKKELYLTVLEKFTKDQHKFIFNPYYFSIKNDPELQVRTLLSNWILFLAHNPDYLRLYRWEISNGNSFLLQLKSKPLISKDPFTVELYKVLCEGVDKGVFNPTAKRVETFVSLNNICFGLFVRMEFFQELGLDVVKLAKADANYRNYIIDLCLKLVKC</sequence>
<dbReference type="Pfam" id="PF17938">
    <property type="entry name" value="TetR_C_29"/>
    <property type="match status" value="1"/>
</dbReference>
<comment type="caution">
    <text evidence="4">The sequence shown here is derived from an EMBL/GenBank/DDBJ whole genome shotgun (WGS) entry which is preliminary data.</text>
</comment>